<evidence type="ECO:0000256" key="4">
    <source>
        <dbReference type="ARBA" id="ARBA00022695"/>
    </source>
</evidence>
<reference evidence="10" key="1">
    <citation type="submission" date="2016-11" db="UniProtKB">
        <authorList>
            <consortium name="WormBaseParasite"/>
        </authorList>
    </citation>
    <scope>IDENTIFICATION</scope>
</reference>
<keyword evidence="9" id="KW-1185">Reference proteome</keyword>
<keyword evidence="2" id="KW-0240">DNA-directed RNA polymerase</keyword>
<protein>
    <recommendedName>
        <fullName evidence="1">DNA-directed RNA polymerase</fullName>
        <ecNumber evidence="1">2.7.7.6</ecNumber>
    </recommendedName>
</protein>
<evidence type="ECO:0000313" key="9">
    <source>
        <dbReference type="Proteomes" id="UP000095287"/>
    </source>
</evidence>
<keyword evidence="7" id="KW-0804">Transcription</keyword>
<dbReference type="EC" id="2.7.7.6" evidence="1"/>
<evidence type="ECO:0000256" key="3">
    <source>
        <dbReference type="ARBA" id="ARBA00022679"/>
    </source>
</evidence>
<dbReference type="WBParaSite" id="L893_g15416.t1">
    <property type="protein sequence ID" value="L893_g15416.t1"/>
    <property type="gene ID" value="L893_g15416"/>
</dbReference>
<evidence type="ECO:0000256" key="7">
    <source>
        <dbReference type="ARBA" id="ARBA00023163"/>
    </source>
</evidence>
<dbReference type="SUPFAM" id="SSF64484">
    <property type="entry name" value="beta and beta-prime subunits of DNA dependent RNA-polymerase"/>
    <property type="match status" value="1"/>
</dbReference>
<proteinExistence type="predicted"/>
<accession>A0A1I7YDZ2</accession>
<dbReference type="InterPro" id="IPR015700">
    <property type="entry name" value="RPC1"/>
</dbReference>
<evidence type="ECO:0000259" key="8">
    <source>
        <dbReference type="Pfam" id="PF04997"/>
    </source>
</evidence>
<dbReference type="InterPro" id="IPR007080">
    <property type="entry name" value="RNA_pol_Rpb1_1"/>
</dbReference>
<name>A0A1I7YDZ2_9BILA</name>
<dbReference type="PANTHER" id="PTHR48446">
    <property type="entry name" value="DNA-DIRECTED RNA POLYMERASE SUBUNIT BETA' N-TERMINAL SECTION"/>
    <property type="match status" value="1"/>
</dbReference>
<dbReference type="GO" id="GO:0006351">
    <property type="term" value="P:DNA-templated transcription"/>
    <property type="evidence" value="ECO:0007669"/>
    <property type="project" value="InterPro"/>
</dbReference>
<dbReference type="GO" id="GO:0000428">
    <property type="term" value="C:DNA-directed RNA polymerase complex"/>
    <property type="evidence" value="ECO:0007669"/>
    <property type="project" value="UniProtKB-KW"/>
</dbReference>
<dbReference type="Pfam" id="PF04997">
    <property type="entry name" value="RNA_pol_Rpb1_1"/>
    <property type="match status" value="1"/>
</dbReference>
<evidence type="ECO:0000256" key="1">
    <source>
        <dbReference type="ARBA" id="ARBA00012418"/>
    </source>
</evidence>
<sequence>IPVLMCNAAETNHPRDFILTRISVPPVCIRPSVVSQLKAGSTEDDLTMKLTEIMLINDVLKKHKRDGAPIKTINETWDHLQVQCALYINSELSGIPPELQPKKFTRGLTQRLKVVVRYGLVYLHVMHAAIF</sequence>
<keyword evidence="5" id="KW-0479">Metal-binding</keyword>
<keyword evidence="3" id="KW-0808">Transferase</keyword>
<keyword evidence="4" id="KW-0548">Nucleotidyltransferase</keyword>
<dbReference type="GO" id="GO:0046872">
    <property type="term" value="F:metal ion binding"/>
    <property type="evidence" value="ECO:0007669"/>
    <property type="project" value="UniProtKB-KW"/>
</dbReference>
<keyword evidence="6" id="KW-0862">Zinc</keyword>
<feature type="domain" description="RNA polymerase Rpb1" evidence="8">
    <location>
        <begin position="9"/>
        <end position="113"/>
    </location>
</feature>
<dbReference type="PANTHER" id="PTHR48446:SF1">
    <property type="entry name" value="DNA-DIRECTED RNA POLYMERASE SUBUNIT BETA' N-TERMINAL SECTION"/>
    <property type="match status" value="1"/>
</dbReference>
<organism evidence="9 10">
    <name type="scientific">Steinernema glaseri</name>
    <dbReference type="NCBI Taxonomy" id="37863"/>
    <lineage>
        <taxon>Eukaryota</taxon>
        <taxon>Metazoa</taxon>
        <taxon>Ecdysozoa</taxon>
        <taxon>Nematoda</taxon>
        <taxon>Chromadorea</taxon>
        <taxon>Rhabditida</taxon>
        <taxon>Tylenchina</taxon>
        <taxon>Panagrolaimomorpha</taxon>
        <taxon>Strongyloidoidea</taxon>
        <taxon>Steinernematidae</taxon>
        <taxon>Steinernema</taxon>
    </lineage>
</organism>
<evidence type="ECO:0000256" key="2">
    <source>
        <dbReference type="ARBA" id="ARBA00022478"/>
    </source>
</evidence>
<dbReference type="AlphaFoldDB" id="A0A1I7YDZ2"/>
<evidence type="ECO:0000256" key="5">
    <source>
        <dbReference type="ARBA" id="ARBA00022723"/>
    </source>
</evidence>
<evidence type="ECO:0000313" key="10">
    <source>
        <dbReference type="WBParaSite" id="L893_g15416.t1"/>
    </source>
</evidence>
<dbReference type="GO" id="GO:0003677">
    <property type="term" value="F:DNA binding"/>
    <property type="evidence" value="ECO:0007669"/>
    <property type="project" value="InterPro"/>
</dbReference>
<evidence type="ECO:0000256" key="6">
    <source>
        <dbReference type="ARBA" id="ARBA00022833"/>
    </source>
</evidence>
<dbReference type="Proteomes" id="UP000095287">
    <property type="component" value="Unplaced"/>
</dbReference>
<dbReference type="GO" id="GO:0003899">
    <property type="term" value="F:DNA-directed RNA polymerase activity"/>
    <property type="evidence" value="ECO:0007669"/>
    <property type="project" value="UniProtKB-EC"/>
</dbReference>